<sequence>MIPVERHQQILALVAERGVVSISELTERLGVSHMTIRRDVQKLEEQGAVLSVSGGVRTAERLAAEPSHLAKSAMYNDEKRAIGLLAAQHIPRHSCIYLDAGTTTLALARQLTERDDLLVVTNDFEIANLLIDSSGCRVIHTGGIVCRENRSCVGHAAAAALRHLAIDIAFISASCWGPRGIFTPDEDKVTVKQTVSEVSSKRVLLSDSSKYNKIATWLALPLATFDVIITDSQLSATAKENVGKGNGELLLAG</sequence>
<dbReference type="SUPFAM" id="SSF100950">
    <property type="entry name" value="NagB/RpiA/CoA transferase-like"/>
    <property type="match status" value="1"/>
</dbReference>
<dbReference type="PATRIC" id="fig|1619313.3.peg.2438"/>
<name>A0A0U5L7B2_9GAMM</name>
<dbReference type="InterPro" id="IPR050313">
    <property type="entry name" value="Carb_Metab_HTH_regulators"/>
</dbReference>
<dbReference type="STRING" id="1619313.EM595_2346"/>
<dbReference type="Pfam" id="PF00455">
    <property type="entry name" value="DeoRC"/>
    <property type="match status" value="1"/>
</dbReference>
<dbReference type="InterPro" id="IPR018356">
    <property type="entry name" value="Tscrpt_reg_HTH_DeoR_CS"/>
</dbReference>
<keyword evidence="6" id="KW-1185">Reference proteome</keyword>
<dbReference type="InterPro" id="IPR053533">
    <property type="entry name" value="HTH-type_regulator_YgbI-like"/>
</dbReference>
<evidence type="ECO:0000256" key="1">
    <source>
        <dbReference type="ARBA" id="ARBA00023015"/>
    </source>
</evidence>
<dbReference type="Gene3D" id="1.10.10.10">
    <property type="entry name" value="Winged helix-like DNA-binding domain superfamily/Winged helix DNA-binding domain"/>
    <property type="match status" value="1"/>
</dbReference>
<dbReference type="Proteomes" id="UP000059419">
    <property type="component" value="Chromosome 1"/>
</dbReference>
<protein>
    <submittedName>
        <fullName evidence="5">Putative HTH-type transcriptional regulator YgbI</fullName>
    </submittedName>
</protein>
<dbReference type="PRINTS" id="PR00037">
    <property type="entry name" value="HTHLACR"/>
</dbReference>
<dbReference type="GO" id="GO:0003700">
    <property type="term" value="F:DNA-binding transcription factor activity"/>
    <property type="evidence" value="ECO:0007669"/>
    <property type="project" value="InterPro"/>
</dbReference>
<evidence type="ECO:0000256" key="2">
    <source>
        <dbReference type="ARBA" id="ARBA00023125"/>
    </source>
</evidence>
<keyword evidence="2" id="KW-0238">DNA-binding</keyword>
<dbReference type="PANTHER" id="PTHR30363:SF58">
    <property type="entry name" value="REGULATORY PROTEIN, DEOR FAMILY"/>
    <property type="match status" value="1"/>
</dbReference>
<dbReference type="InterPro" id="IPR036390">
    <property type="entry name" value="WH_DNA-bd_sf"/>
</dbReference>
<dbReference type="NCBIfam" id="NF040890">
    <property type="entry name" value="trans_reg_YgbI"/>
    <property type="match status" value="1"/>
</dbReference>
<dbReference type="SMART" id="SM00420">
    <property type="entry name" value="HTH_DEOR"/>
    <property type="match status" value="1"/>
</dbReference>
<dbReference type="InterPro" id="IPR001034">
    <property type="entry name" value="DeoR_HTH"/>
</dbReference>
<dbReference type="OrthoDB" id="5685843at2"/>
<evidence type="ECO:0000313" key="5">
    <source>
        <dbReference type="EMBL" id="CUU24579.1"/>
    </source>
</evidence>
<proteinExistence type="predicted"/>
<reference evidence="6" key="1">
    <citation type="submission" date="2015-11" db="EMBL/GenBank/DDBJ databases">
        <authorList>
            <person name="Blom J."/>
        </authorList>
    </citation>
    <scope>NUCLEOTIDE SEQUENCE [LARGE SCALE GENOMIC DNA]</scope>
</reference>
<evidence type="ECO:0000256" key="3">
    <source>
        <dbReference type="ARBA" id="ARBA00023163"/>
    </source>
</evidence>
<dbReference type="SUPFAM" id="SSF46785">
    <property type="entry name" value="Winged helix' DNA-binding domain"/>
    <property type="match status" value="1"/>
</dbReference>
<accession>A0A0U5L7B2</accession>
<dbReference type="AlphaFoldDB" id="A0A0U5L7B2"/>
<dbReference type="Pfam" id="PF08220">
    <property type="entry name" value="HTH_DeoR"/>
    <property type="match status" value="1"/>
</dbReference>
<feature type="domain" description="HTH deoR-type" evidence="4">
    <location>
        <begin position="3"/>
        <end position="58"/>
    </location>
</feature>
<dbReference type="GO" id="GO:0003677">
    <property type="term" value="F:DNA binding"/>
    <property type="evidence" value="ECO:0007669"/>
    <property type="project" value="UniProtKB-KW"/>
</dbReference>
<keyword evidence="1" id="KW-0805">Transcription regulation</keyword>
<dbReference type="PROSITE" id="PS00894">
    <property type="entry name" value="HTH_DEOR_1"/>
    <property type="match status" value="1"/>
</dbReference>
<dbReference type="KEGG" id="ege:EM595_2346"/>
<dbReference type="EMBL" id="LN907827">
    <property type="protein sequence ID" value="CUU24579.1"/>
    <property type="molecule type" value="Genomic_DNA"/>
</dbReference>
<dbReference type="Gene3D" id="3.40.50.1360">
    <property type="match status" value="1"/>
</dbReference>
<dbReference type="InterPro" id="IPR037171">
    <property type="entry name" value="NagB/RpiA_transferase-like"/>
</dbReference>
<dbReference type="InterPro" id="IPR014036">
    <property type="entry name" value="DeoR-like_C"/>
</dbReference>
<dbReference type="SMART" id="SM01134">
    <property type="entry name" value="DeoRC"/>
    <property type="match status" value="1"/>
</dbReference>
<organism evidence="5 6">
    <name type="scientific">Duffyella gerundensis</name>
    <dbReference type="NCBI Taxonomy" id="1619313"/>
    <lineage>
        <taxon>Bacteria</taxon>
        <taxon>Pseudomonadati</taxon>
        <taxon>Pseudomonadota</taxon>
        <taxon>Gammaproteobacteria</taxon>
        <taxon>Enterobacterales</taxon>
        <taxon>Erwiniaceae</taxon>
        <taxon>Duffyella</taxon>
    </lineage>
</organism>
<evidence type="ECO:0000313" key="6">
    <source>
        <dbReference type="Proteomes" id="UP000059419"/>
    </source>
</evidence>
<evidence type="ECO:0000259" key="4">
    <source>
        <dbReference type="PROSITE" id="PS51000"/>
    </source>
</evidence>
<dbReference type="RefSeq" id="WP_067431977.1">
    <property type="nucleotide sequence ID" value="NZ_JAOSHP010000003.1"/>
</dbReference>
<dbReference type="PANTHER" id="PTHR30363">
    <property type="entry name" value="HTH-TYPE TRANSCRIPTIONAL REGULATOR SRLR-RELATED"/>
    <property type="match status" value="1"/>
</dbReference>
<keyword evidence="3" id="KW-0804">Transcription</keyword>
<dbReference type="PROSITE" id="PS51000">
    <property type="entry name" value="HTH_DEOR_2"/>
    <property type="match status" value="1"/>
</dbReference>
<gene>
    <name evidence="5" type="primary">ygbI</name>
    <name evidence="5" type="ORF">EM595_2346</name>
</gene>
<dbReference type="InterPro" id="IPR036388">
    <property type="entry name" value="WH-like_DNA-bd_sf"/>
</dbReference>